<name>A0A366LVH7_9ACTN</name>
<organism evidence="1 2">
    <name type="scientific">Spongiactinospora rosea</name>
    <dbReference type="NCBI Taxonomy" id="2248750"/>
    <lineage>
        <taxon>Bacteria</taxon>
        <taxon>Bacillati</taxon>
        <taxon>Actinomycetota</taxon>
        <taxon>Actinomycetes</taxon>
        <taxon>Streptosporangiales</taxon>
        <taxon>Streptosporangiaceae</taxon>
        <taxon>Spongiactinospora</taxon>
    </lineage>
</organism>
<dbReference type="EMBL" id="QMEY01000010">
    <property type="protein sequence ID" value="RBQ17767.1"/>
    <property type="molecule type" value="Genomic_DNA"/>
</dbReference>
<gene>
    <name evidence="1" type="ORF">DP939_23160</name>
</gene>
<comment type="caution">
    <text evidence="1">The sequence shown here is derived from an EMBL/GenBank/DDBJ whole genome shotgun (WGS) entry which is preliminary data.</text>
</comment>
<accession>A0A366LVH7</accession>
<dbReference type="AlphaFoldDB" id="A0A366LVH7"/>
<keyword evidence="2" id="KW-1185">Reference proteome</keyword>
<proteinExistence type="predicted"/>
<protein>
    <submittedName>
        <fullName evidence="1">Uncharacterized protein</fullName>
    </submittedName>
</protein>
<evidence type="ECO:0000313" key="1">
    <source>
        <dbReference type="EMBL" id="RBQ17767.1"/>
    </source>
</evidence>
<evidence type="ECO:0000313" key="2">
    <source>
        <dbReference type="Proteomes" id="UP000253303"/>
    </source>
</evidence>
<reference evidence="1 2" key="1">
    <citation type="submission" date="2018-06" db="EMBL/GenBank/DDBJ databases">
        <title>Sphaerisporangium craniellae sp. nov., isolated from a marine sponge in the South China Sea.</title>
        <authorList>
            <person name="Li L."/>
        </authorList>
    </citation>
    <scope>NUCLEOTIDE SEQUENCE [LARGE SCALE GENOMIC DNA]</scope>
    <source>
        <strain evidence="1 2">LHW63015</strain>
    </source>
</reference>
<dbReference type="Proteomes" id="UP000253303">
    <property type="component" value="Unassembled WGS sequence"/>
</dbReference>
<sequence length="77" mass="8504">MDPLSPGERAHLAALESTFPGWRVRVEKGWWWATKYAPPTTEQRAAGVLHEFARQGPYEMAAALTVQLGILARLGDA</sequence>